<dbReference type="PANTHER" id="PTHR11070:SF2">
    <property type="entry name" value="ATP-DEPENDENT DNA HELICASE SRS2"/>
    <property type="match status" value="1"/>
</dbReference>
<evidence type="ECO:0000259" key="12">
    <source>
        <dbReference type="PROSITE" id="PS51217"/>
    </source>
</evidence>
<evidence type="ECO:0000256" key="5">
    <source>
        <dbReference type="ARBA" id="ARBA00023235"/>
    </source>
</evidence>
<dbReference type="InterPro" id="IPR027417">
    <property type="entry name" value="P-loop_NTPase"/>
</dbReference>
<dbReference type="Pfam" id="PF00580">
    <property type="entry name" value="UvrD-helicase"/>
    <property type="match status" value="1"/>
</dbReference>
<dbReference type="PANTHER" id="PTHR11070">
    <property type="entry name" value="UVRD / RECB / PCRA DNA HELICASE FAMILY MEMBER"/>
    <property type="match status" value="1"/>
</dbReference>
<dbReference type="Proteomes" id="UP000577697">
    <property type="component" value="Unassembled WGS sequence"/>
</dbReference>
<dbReference type="KEGG" id="aak:AA2016_1204"/>
<evidence type="ECO:0000256" key="6">
    <source>
        <dbReference type="ARBA" id="ARBA00034617"/>
    </source>
</evidence>
<evidence type="ECO:0000256" key="10">
    <source>
        <dbReference type="PROSITE-ProRule" id="PRU00560"/>
    </source>
</evidence>
<feature type="domain" description="UvrD-like helicase C-terminal" evidence="12">
    <location>
        <begin position="344"/>
        <end position="632"/>
    </location>
</feature>
<evidence type="ECO:0000256" key="8">
    <source>
        <dbReference type="ARBA" id="ARBA00034923"/>
    </source>
</evidence>
<organism evidence="13 15">
    <name type="scientific">Aminobacter aminovorans</name>
    <name type="common">Chelatobacter heintzii</name>
    <dbReference type="NCBI Taxonomy" id="83263"/>
    <lineage>
        <taxon>Bacteria</taxon>
        <taxon>Pseudomonadati</taxon>
        <taxon>Pseudomonadota</taxon>
        <taxon>Alphaproteobacteria</taxon>
        <taxon>Hyphomicrobiales</taxon>
        <taxon>Phyllobacteriaceae</taxon>
        <taxon>Aminobacter</taxon>
    </lineage>
</organism>
<dbReference type="EMBL" id="JACICB010000037">
    <property type="protein sequence ID" value="MBB3709866.1"/>
    <property type="molecule type" value="Genomic_DNA"/>
</dbReference>
<dbReference type="AlphaFoldDB" id="A0AAC9AQB6"/>
<evidence type="ECO:0000256" key="1">
    <source>
        <dbReference type="ARBA" id="ARBA00022741"/>
    </source>
</evidence>
<dbReference type="GO" id="GO:0016787">
    <property type="term" value="F:hydrolase activity"/>
    <property type="evidence" value="ECO:0007669"/>
    <property type="project" value="UniProtKB-UniRule"/>
</dbReference>
<evidence type="ECO:0000256" key="3">
    <source>
        <dbReference type="ARBA" id="ARBA00022806"/>
    </source>
</evidence>
<dbReference type="SUPFAM" id="SSF52540">
    <property type="entry name" value="P-loop containing nucleoside triphosphate hydrolases"/>
    <property type="match status" value="1"/>
</dbReference>
<reference evidence="14 16" key="2">
    <citation type="submission" date="2020-08" db="EMBL/GenBank/DDBJ databases">
        <title>Genomic Encyclopedia of Type Strains, Phase IV (KMG-IV): sequencing the most valuable type-strain genomes for metagenomic binning, comparative biology and taxonomic classification.</title>
        <authorList>
            <person name="Goeker M."/>
        </authorList>
    </citation>
    <scope>NUCLEOTIDE SEQUENCE [LARGE SCALE GENOMIC DNA]</scope>
    <source>
        <strain evidence="14 16">DSM 10368</strain>
    </source>
</reference>
<feature type="domain" description="UvrD-like helicase ATP-binding" evidence="11">
    <location>
        <begin position="22"/>
        <end position="343"/>
    </location>
</feature>
<feature type="binding site" evidence="10">
    <location>
        <begin position="43"/>
        <end position="50"/>
    </location>
    <ligand>
        <name>ATP</name>
        <dbReference type="ChEBI" id="CHEBI:30616"/>
    </ligand>
</feature>
<dbReference type="EC" id="5.6.2.4" evidence="7"/>
<dbReference type="Gene3D" id="3.40.50.300">
    <property type="entry name" value="P-loop containing nucleotide triphosphate hydrolases"/>
    <property type="match status" value="3"/>
</dbReference>
<evidence type="ECO:0000256" key="4">
    <source>
        <dbReference type="ARBA" id="ARBA00022840"/>
    </source>
</evidence>
<dbReference type="Proteomes" id="UP000075755">
    <property type="component" value="Chromosome"/>
</dbReference>
<dbReference type="GO" id="GO:0043138">
    <property type="term" value="F:3'-5' DNA helicase activity"/>
    <property type="evidence" value="ECO:0007669"/>
    <property type="project" value="UniProtKB-EC"/>
</dbReference>
<dbReference type="InterPro" id="IPR014016">
    <property type="entry name" value="UvrD-like_ATP-bd"/>
</dbReference>
<keyword evidence="2 10" id="KW-0378">Hydrolase</keyword>
<evidence type="ECO:0000256" key="9">
    <source>
        <dbReference type="ARBA" id="ARBA00048988"/>
    </source>
</evidence>
<keyword evidence="5" id="KW-0413">Isomerase</keyword>
<comment type="catalytic activity">
    <reaction evidence="6">
        <text>Couples ATP hydrolysis with the unwinding of duplex DNA by translocating in the 3'-5' direction.</text>
        <dbReference type="EC" id="5.6.2.4"/>
    </reaction>
</comment>
<dbReference type="PROSITE" id="PS51198">
    <property type="entry name" value="UVRD_HELICASE_ATP_BIND"/>
    <property type="match status" value="1"/>
</dbReference>
<evidence type="ECO:0000313" key="16">
    <source>
        <dbReference type="Proteomes" id="UP000577697"/>
    </source>
</evidence>
<protein>
    <recommendedName>
        <fullName evidence="7">DNA 3'-5' helicase</fullName>
        <ecNumber evidence="7">5.6.2.4</ecNumber>
    </recommendedName>
    <alternativeName>
        <fullName evidence="8">DNA 3'-5' helicase II</fullName>
    </alternativeName>
</protein>
<keyword evidence="3 10" id="KW-0347">Helicase</keyword>
<dbReference type="Pfam" id="PF13361">
    <property type="entry name" value="UvrD_C"/>
    <property type="match status" value="2"/>
</dbReference>
<proteinExistence type="predicted"/>
<gene>
    <name evidence="13" type="ORF">AA2016_1204</name>
    <name evidence="14" type="ORF">FHS67_006225</name>
</gene>
<dbReference type="Gene3D" id="1.10.486.10">
    <property type="entry name" value="PCRA, domain 4"/>
    <property type="match status" value="1"/>
</dbReference>
<evidence type="ECO:0000313" key="14">
    <source>
        <dbReference type="EMBL" id="MBB3709866.1"/>
    </source>
</evidence>
<sequence length="702" mass="77860">MGGGAQSGGGGSTGVGTTAPYGGLDGTQLSFVRAPERDIRLLAPAGSGKTLSLLHRCVELSRRAPDSTFLIVSFTRAARDELKARLTGEDFSGFASRADAVTLNGWGHRRLRAMSISPRLHVSEFERANMIKTVLAPAWSAVPALEKGMKHQPFKLPKLLAGLLDTMKTLGFDHEDGSLRMAGDRLDVLTELGLMPLIQEYIERLEELGVLPNRRQESFLQVALPFFNNACAQQFATGSFTLEDQKYGAWLDQRRQLAAGTVMAKEARITEILVDEFQDINPLDLALIMSIAELNQSALTIVGDDDQAIFEWRGAAPDFILEPDRHLGRRFATYILEKNYRGPRNIVEKSARLIAHNKRRVAKAMYPVSTTDAVVDMHRGATFLDSTENVLSEIHAFVGTKAPGARMALLSRKRAQLIPYQILLARDDIPFCAAEDLHLFLSETFDRLLSALRTRTMAGLGVAVPTIVDDVMALCNSVQRYPLRRAEADAMARHIRQARPKSYDAAIDQLETYDGPIRGQSDEGATAANFAIKLRQLIHAPTVRAAIQALQNLYSGFRQDYGRGAEDIFLADPPFLYLVEFSERYGTDFQAFVDDLEKAKDTLVKLPGMDGDSDSEVWKKPVHLMTALRAKGREFDTVVMLDVVDGIWPLRFANDERKLEGERRLFYVAMTRARKRLILTVSGRIGDKVTIPSPFLAEAALP</sequence>
<keyword evidence="1 10" id="KW-0547">Nucleotide-binding</keyword>
<evidence type="ECO:0000256" key="2">
    <source>
        <dbReference type="ARBA" id="ARBA00022801"/>
    </source>
</evidence>
<dbReference type="GO" id="GO:0000725">
    <property type="term" value="P:recombinational repair"/>
    <property type="evidence" value="ECO:0007669"/>
    <property type="project" value="TreeGrafter"/>
</dbReference>
<evidence type="ECO:0000313" key="15">
    <source>
        <dbReference type="Proteomes" id="UP000075755"/>
    </source>
</evidence>
<dbReference type="EMBL" id="CP015005">
    <property type="protein sequence ID" value="AMS40139.1"/>
    <property type="molecule type" value="Genomic_DNA"/>
</dbReference>
<dbReference type="GO" id="GO:0005524">
    <property type="term" value="F:ATP binding"/>
    <property type="evidence" value="ECO:0007669"/>
    <property type="project" value="UniProtKB-UniRule"/>
</dbReference>
<name>A0AAC9AQB6_AMIAI</name>
<keyword evidence="16" id="KW-1185">Reference proteome</keyword>
<evidence type="ECO:0000256" key="7">
    <source>
        <dbReference type="ARBA" id="ARBA00034808"/>
    </source>
</evidence>
<evidence type="ECO:0000313" key="13">
    <source>
        <dbReference type="EMBL" id="AMS40139.1"/>
    </source>
</evidence>
<dbReference type="GO" id="GO:0003677">
    <property type="term" value="F:DNA binding"/>
    <property type="evidence" value="ECO:0007669"/>
    <property type="project" value="InterPro"/>
</dbReference>
<dbReference type="InterPro" id="IPR000212">
    <property type="entry name" value="DNA_helicase_UvrD/REP"/>
</dbReference>
<dbReference type="InterPro" id="IPR014017">
    <property type="entry name" value="DNA_helicase_UvrD-like_C"/>
</dbReference>
<reference evidence="13 15" key="1">
    <citation type="submission" date="2016-03" db="EMBL/GenBank/DDBJ databases">
        <title>Complete genome of Aminobacter aminovorans KCTC 2477.</title>
        <authorList>
            <person name="Kim K.M."/>
        </authorList>
    </citation>
    <scope>NUCLEOTIDE SEQUENCE [LARGE SCALE GENOMIC DNA]</scope>
    <source>
        <strain evidence="13 15">KCTC 2477</strain>
    </source>
</reference>
<comment type="catalytic activity">
    <reaction evidence="9">
        <text>ATP + H2O = ADP + phosphate + H(+)</text>
        <dbReference type="Rhea" id="RHEA:13065"/>
        <dbReference type="ChEBI" id="CHEBI:15377"/>
        <dbReference type="ChEBI" id="CHEBI:15378"/>
        <dbReference type="ChEBI" id="CHEBI:30616"/>
        <dbReference type="ChEBI" id="CHEBI:43474"/>
        <dbReference type="ChEBI" id="CHEBI:456216"/>
        <dbReference type="EC" id="5.6.2.4"/>
    </reaction>
</comment>
<dbReference type="PROSITE" id="PS51217">
    <property type="entry name" value="UVRD_HELICASE_CTER"/>
    <property type="match status" value="1"/>
</dbReference>
<evidence type="ECO:0000259" key="11">
    <source>
        <dbReference type="PROSITE" id="PS51198"/>
    </source>
</evidence>
<keyword evidence="4 10" id="KW-0067">ATP-binding</keyword>
<accession>A0AAC9AQB6</accession>
<dbReference type="RefSeq" id="WP_083948423.1">
    <property type="nucleotide sequence ID" value="NZ_CP015005.1"/>
</dbReference>